<dbReference type="InterPro" id="IPR002213">
    <property type="entry name" value="UDP_glucos_trans"/>
</dbReference>
<evidence type="ECO:0000256" key="3">
    <source>
        <dbReference type="ARBA" id="ARBA00022676"/>
    </source>
</evidence>
<dbReference type="GO" id="GO:0015020">
    <property type="term" value="F:glucuronosyltransferase activity"/>
    <property type="evidence" value="ECO:0007669"/>
    <property type="project" value="UniProtKB-EC"/>
</dbReference>
<evidence type="ECO:0000256" key="2">
    <source>
        <dbReference type="ARBA" id="ARBA00012544"/>
    </source>
</evidence>
<sequence>MGKIANEIAGAGHEVVVVQPIIAKNVSFSVHKNTKVRLIEVMVKASMDELASIMKNTWIEDNFKQIGVMGQIFHDACVELYNNKDVINELKGEHFDLGISGWFDICGVGLFKYIGLQKYITAYGTSVPPPFMSHMGVPPSVSFVPGVFGGVEDRSFFARAKDQFGYVFEERLFYPKFWGKIAEAYKVFDDNLDYKVCFGGDF</sequence>
<evidence type="ECO:0000256" key="1">
    <source>
        <dbReference type="ARBA" id="ARBA00009995"/>
    </source>
</evidence>
<dbReference type="Pfam" id="PF00201">
    <property type="entry name" value="UDPGT"/>
    <property type="match status" value="1"/>
</dbReference>
<keyword evidence="4" id="KW-0808">Transferase</keyword>
<evidence type="ECO:0000256" key="5">
    <source>
        <dbReference type="ARBA" id="ARBA00047475"/>
    </source>
</evidence>
<comment type="catalytic activity">
    <reaction evidence="5">
        <text>glucuronate acceptor + UDP-alpha-D-glucuronate = acceptor beta-D-glucuronoside + UDP + H(+)</text>
        <dbReference type="Rhea" id="RHEA:21032"/>
        <dbReference type="ChEBI" id="CHEBI:15378"/>
        <dbReference type="ChEBI" id="CHEBI:58052"/>
        <dbReference type="ChEBI" id="CHEBI:58223"/>
        <dbReference type="ChEBI" id="CHEBI:132367"/>
        <dbReference type="ChEBI" id="CHEBI:132368"/>
        <dbReference type="EC" id="2.4.1.17"/>
    </reaction>
</comment>
<evidence type="ECO:0000313" key="7">
    <source>
        <dbReference type="Proteomes" id="UP000614601"/>
    </source>
</evidence>
<organism evidence="6 7">
    <name type="scientific">Bursaphelenchus okinawaensis</name>
    <dbReference type="NCBI Taxonomy" id="465554"/>
    <lineage>
        <taxon>Eukaryota</taxon>
        <taxon>Metazoa</taxon>
        <taxon>Ecdysozoa</taxon>
        <taxon>Nematoda</taxon>
        <taxon>Chromadorea</taxon>
        <taxon>Rhabditida</taxon>
        <taxon>Tylenchina</taxon>
        <taxon>Tylenchomorpha</taxon>
        <taxon>Aphelenchoidea</taxon>
        <taxon>Aphelenchoididae</taxon>
        <taxon>Bursaphelenchus</taxon>
    </lineage>
</organism>
<comment type="caution">
    <text evidence="6">The sequence shown here is derived from an EMBL/GenBank/DDBJ whole genome shotgun (WGS) entry which is preliminary data.</text>
</comment>
<dbReference type="Proteomes" id="UP000614601">
    <property type="component" value="Unassembled WGS sequence"/>
</dbReference>
<gene>
    <name evidence="6" type="ORF">BOKJ2_LOCUS2952</name>
</gene>
<evidence type="ECO:0000256" key="4">
    <source>
        <dbReference type="ARBA" id="ARBA00022679"/>
    </source>
</evidence>
<evidence type="ECO:0000313" key="6">
    <source>
        <dbReference type="EMBL" id="CAD5209967.1"/>
    </source>
</evidence>
<name>A0A811K3A6_9BILA</name>
<dbReference type="EC" id="2.4.1.17" evidence="2"/>
<comment type="similarity">
    <text evidence="1">Belongs to the UDP-glycosyltransferase family.</text>
</comment>
<keyword evidence="7" id="KW-1185">Reference proteome</keyword>
<dbReference type="AlphaFoldDB" id="A0A811K3A6"/>
<dbReference type="PANTHER" id="PTHR48043">
    <property type="entry name" value="EG:EG0003.4 PROTEIN-RELATED"/>
    <property type="match status" value="1"/>
</dbReference>
<protein>
    <recommendedName>
        <fullName evidence="2">glucuronosyltransferase</fullName>
        <ecNumber evidence="2">2.4.1.17</ecNumber>
    </recommendedName>
</protein>
<dbReference type="PANTHER" id="PTHR48043:SF23">
    <property type="entry name" value="UDP-GLUCURONOSYLTRANSFERASE"/>
    <property type="match status" value="1"/>
</dbReference>
<proteinExistence type="inferred from homology"/>
<dbReference type="EMBL" id="CAJFDH010000002">
    <property type="protein sequence ID" value="CAD5209967.1"/>
    <property type="molecule type" value="Genomic_DNA"/>
</dbReference>
<dbReference type="Proteomes" id="UP000783686">
    <property type="component" value="Unassembled WGS sequence"/>
</dbReference>
<dbReference type="EMBL" id="CAJFCW020000002">
    <property type="protein sequence ID" value="CAG9090471.1"/>
    <property type="molecule type" value="Genomic_DNA"/>
</dbReference>
<accession>A0A811K3A6</accession>
<keyword evidence="3" id="KW-0328">Glycosyltransferase</keyword>
<reference evidence="6" key="1">
    <citation type="submission" date="2020-09" db="EMBL/GenBank/DDBJ databases">
        <authorList>
            <person name="Kikuchi T."/>
        </authorList>
    </citation>
    <scope>NUCLEOTIDE SEQUENCE</scope>
    <source>
        <strain evidence="6">SH1</strain>
    </source>
</reference>
<dbReference type="OrthoDB" id="5865374at2759"/>
<dbReference type="InterPro" id="IPR050271">
    <property type="entry name" value="UDP-glycosyltransferase"/>
</dbReference>
<dbReference type="SUPFAM" id="SSF53756">
    <property type="entry name" value="UDP-Glycosyltransferase/glycogen phosphorylase"/>
    <property type="match status" value="1"/>
</dbReference>